<dbReference type="EMBL" id="JANAVB010006596">
    <property type="protein sequence ID" value="KAJ6844772.1"/>
    <property type="molecule type" value="Genomic_DNA"/>
</dbReference>
<accession>A0AAX6HV39</accession>
<dbReference type="PANTHER" id="PTHR31448:SF32">
    <property type="entry name" value="MYOSIN-BINDING PROTEIN 1"/>
    <property type="match status" value="1"/>
</dbReference>
<dbReference type="InterPro" id="IPR007656">
    <property type="entry name" value="GTD-bd"/>
</dbReference>
<keyword evidence="2 7" id="KW-0812">Transmembrane</keyword>
<feature type="transmembrane region" description="Helical" evidence="7">
    <location>
        <begin position="20"/>
        <end position="43"/>
    </location>
</feature>
<evidence type="ECO:0000256" key="7">
    <source>
        <dbReference type="SAM" id="Phobius"/>
    </source>
</evidence>
<evidence type="ECO:0000313" key="9">
    <source>
        <dbReference type="EMBL" id="KAJ6844772.1"/>
    </source>
</evidence>
<feature type="coiled-coil region" evidence="5">
    <location>
        <begin position="550"/>
        <end position="644"/>
    </location>
</feature>
<feature type="compositionally biased region" description="Polar residues" evidence="6">
    <location>
        <begin position="790"/>
        <end position="802"/>
    </location>
</feature>
<comment type="caution">
    <text evidence="9">The sequence shown here is derived from an EMBL/GenBank/DDBJ whole genome shotgun (WGS) entry which is preliminary data.</text>
</comment>
<protein>
    <submittedName>
        <fullName evidence="9">Myosin-binding protein 1-like</fullName>
    </submittedName>
</protein>
<gene>
    <name evidence="9" type="ORF">M6B38_293810</name>
</gene>
<evidence type="ECO:0000259" key="8">
    <source>
        <dbReference type="PROSITE" id="PS51775"/>
    </source>
</evidence>
<comment type="subcellular location">
    <subcellularLocation>
        <location evidence="1">Membrane</location>
        <topology evidence="1">Single-pass membrane protein</topology>
    </subcellularLocation>
</comment>
<dbReference type="InterPro" id="IPR039306">
    <property type="entry name" value="MYOB"/>
</dbReference>
<evidence type="ECO:0000256" key="4">
    <source>
        <dbReference type="ARBA" id="ARBA00023136"/>
    </source>
</evidence>
<keyword evidence="3 7" id="KW-1133">Transmembrane helix</keyword>
<evidence type="ECO:0000256" key="5">
    <source>
        <dbReference type="SAM" id="Coils"/>
    </source>
</evidence>
<evidence type="ECO:0000256" key="6">
    <source>
        <dbReference type="SAM" id="MobiDB-lite"/>
    </source>
</evidence>
<name>A0AAX6HV39_IRIPA</name>
<dbReference type="Pfam" id="PF04576">
    <property type="entry name" value="Zein-binding"/>
    <property type="match status" value="1"/>
</dbReference>
<feature type="coiled-coil region" evidence="5">
    <location>
        <begin position="832"/>
        <end position="859"/>
    </location>
</feature>
<keyword evidence="10" id="KW-1185">Reference proteome</keyword>
<dbReference type="PROSITE" id="PS51775">
    <property type="entry name" value="GTD_BINDING"/>
    <property type="match status" value="1"/>
</dbReference>
<reference evidence="9" key="1">
    <citation type="journal article" date="2023" name="GigaByte">
        <title>Genome assembly of the bearded iris, Iris pallida Lam.</title>
        <authorList>
            <person name="Bruccoleri R.E."/>
            <person name="Oakeley E.J."/>
            <person name="Faust A.M.E."/>
            <person name="Altorfer M."/>
            <person name="Dessus-Babus S."/>
            <person name="Burckhardt D."/>
            <person name="Oertli M."/>
            <person name="Naumann U."/>
            <person name="Petersen F."/>
            <person name="Wong J."/>
        </authorList>
    </citation>
    <scope>NUCLEOTIDE SEQUENCE</scope>
    <source>
        <strain evidence="9">GSM-AAB239-AS_SAM_17_03QT</strain>
    </source>
</reference>
<dbReference type="PANTHER" id="PTHR31448">
    <property type="entry name" value="MYOSIN-BINDING PROTEIN 2"/>
    <property type="match status" value="1"/>
</dbReference>
<evidence type="ECO:0000256" key="2">
    <source>
        <dbReference type="ARBA" id="ARBA00022692"/>
    </source>
</evidence>
<sequence>MDSTSKIGSRVNACRISSVLSYAVLEWSLMLLLFLSAAFSYLVTKFARFYKLQTPCLLCSRLDHIFGNEKPGFYRDLICEFHKSEISLLSYCHVHRKLANSHEMCEGCFTTYATEKQSNPEMHRSFVYEIGTDTDDSVRDFNLPNISHGGGVAEVPLLKTPDSDYLVRNHCSCCFVPLGKELDSVSLLQNKLTKYNVNGNDISFSTSPGHKHHQAGLNKILEESSDSIVINHSGHHGFDHEFRTGYSEVNGTSDSESEVPLLDNDGEIIVGREVGDLKEDVMDRCLPPMPDTLIPKQLPATLSDDASLEKLIPTAPITLDSSFPIPEKQLVDIGMSNDVSSMASTVSVEHGLEEINWNKIEVRNNPPAPCQTISENFLSEVAEAKALSEDHNVACFSTTSSEQASKAASSAEVTSKISQTTRDLSLSVPPHMDLNDAHKFATGYKSNLASPSVSEVITGRESFRVYEDLKILISQISAARGLESPWNDFSPSPRWLGQGDDFKFSDTSSSAVLQNITKRVSIDRNESGVESLDTSIVSEIEGESVVDRLKRQLELDRKSLYLLYKELEEERSASAIAANQAMAMITRLQAEKAAMQMEALQYQRMMEEQAEYDQEALRKSNELLAEREKDIQDLEADRESYCKKFGGESLEVNVRKLSDPSLAVENNPTIALDKKFRYSSKFEQAESANSHDSLLRFEDEKAYISDCLKRLVEKLHLFSRLDMEKDMHLKKPCEDDNEEINQQTNGQYSDVGTRSIDLEQPQWNSLPQEHSHMADGMLSKDSSLSKDDSNATTSSSLSAQGTVRNYNEESCVSSTSNNESQALSTDVKASNLAALQLEVSHLNERLEALEGDNKFLEHTIYSLKNGDSGIRFIQEIASDLRDLRRIGMSRREHSVA</sequence>
<evidence type="ECO:0000256" key="1">
    <source>
        <dbReference type="ARBA" id="ARBA00004167"/>
    </source>
</evidence>
<dbReference type="GO" id="GO:0080115">
    <property type="term" value="F:myosin XI tail binding"/>
    <property type="evidence" value="ECO:0007669"/>
    <property type="project" value="UniProtKB-ARBA"/>
</dbReference>
<dbReference type="Proteomes" id="UP001140949">
    <property type="component" value="Unassembled WGS sequence"/>
</dbReference>
<feature type="region of interest" description="Disordered" evidence="6">
    <location>
        <begin position="778"/>
        <end position="802"/>
    </location>
</feature>
<evidence type="ECO:0000313" key="10">
    <source>
        <dbReference type="Proteomes" id="UP001140949"/>
    </source>
</evidence>
<proteinExistence type="predicted"/>
<dbReference type="GO" id="GO:0016020">
    <property type="term" value="C:membrane"/>
    <property type="evidence" value="ECO:0007669"/>
    <property type="project" value="UniProtKB-SubCell"/>
</dbReference>
<organism evidence="9 10">
    <name type="scientific">Iris pallida</name>
    <name type="common">Sweet iris</name>
    <dbReference type="NCBI Taxonomy" id="29817"/>
    <lineage>
        <taxon>Eukaryota</taxon>
        <taxon>Viridiplantae</taxon>
        <taxon>Streptophyta</taxon>
        <taxon>Embryophyta</taxon>
        <taxon>Tracheophyta</taxon>
        <taxon>Spermatophyta</taxon>
        <taxon>Magnoliopsida</taxon>
        <taxon>Liliopsida</taxon>
        <taxon>Asparagales</taxon>
        <taxon>Iridaceae</taxon>
        <taxon>Iridoideae</taxon>
        <taxon>Irideae</taxon>
        <taxon>Iris</taxon>
    </lineage>
</organism>
<keyword evidence="5" id="KW-0175">Coiled coil</keyword>
<feature type="domain" description="GTD-binding" evidence="8">
    <location>
        <begin position="544"/>
        <end position="643"/>
    </location>
</feature>
<dbReference type="AlphaFoldDB" id="A0AAX6HV39"/>
<reference evidence="9" key="2">
    <citation type="submission" date="2023-04" db="EMBL/GenBank/DDBJ databases">
        <authorList>
            <person name="Bruccoleri R.E."/>
            <person name="Oakeley E.J."/>
            <person name="Faust A.-M."/>
            <person name="Dessus-Babus S."/>
            <person name="Altorfer M."/>
            <person name="Burckhardt D."/>
            <person name="Oertli M."/>
            <person name="Naumann U."/>
            <person name="Petersen F."/>
            <person name="Wong J."/>
        </authorList>
    </citation>
    <scope>NUCLEOTIDE SEQUENCE</scope>
    <source>
        <strain evidence="9">GSM-AAB239-AS_SAM_17_03QT</strain>
        <tissue evidence="9">Leaf</tissue>
    </source>
</reference>
<keyword evidence="4 7" id="KW-0472">Membrane</keyword>
<evidence type="ECO:0000256" key="3">
    <source>
        <dbReference type="ARBA" id="ARBA00022989"/>
    </source>
</evidence>